<dbReference type="InterPro" id="IPR008253">
    <property type="entry name" value="Marvel"/>
</dbReference>
<feature type="transmembrane region" description="Helical" evidence="6">
    <location>
        <begin position="20"/>
        <end position="38"/>
    </location>
</feature>
<evidence type="ECO:0000256" key="2">
    <source>
        <dbReference type="ARBA" id="ARBA00022692"/>
    </source>
</evidence>
<feature type="transmembrane region" description="Helical" evidence="6">
    <location>
        <begin position="81"/>
        <end position="100"/>
    </location>
</feature>
<proteinExistence type="predicted"/>
<sequence length="286" mass="31694">MWDDLEWNPDLVPPLKLGLHIAQIIFAFVVFCLEISVFRAKDASIVGRNGWTFGVCFLSIPAWIYLSMAPRFPRTRKLANPYAMAIVDGVFTIMWLSAFATQASYNSSDLCGDGCGQSKAIVGLGFFVFLFFAATTFLSLYTVKYWKWNDHLPGYDNLKPRTHNIDPDKAAFSLAPHDEEAYAPVGMDDRDHDLHSSYDNPFVGGGGSMDPSYSDHLDDGYGRRTSHISSHENPFEPGTAYNPAEQHSVSGIPSAGSRIYAPPSVHDELDHDGPAKFPAANYERVS</sequence>
<keyword evidence="9" id="KW-1185">Reference proteome</keyword>
<feature type="domain" description="MARVEL" evidence="7">
    <location>
        <begin position="16"/>
        <end position="138"/>
    </location>
</feature>
<evidence type="ECO:0000256" key="4">
    <source>
        <dbReference type="ARBA" id="ARBA00023136"/>
    </source>
</evidence>
<comment type="caution">
    <text evidence="8">The sequence shown here is derived from an EMBL/GenBank/DDBJ whole genome shotgun (WGS) entry which is preliminary data.</text>
</comment>
<keyword evidence="3 6" id="KW-1133">Transmembrane helix</keyword>
<evidence type="ECO:0000256" key="6">
    <source>
        <dbReference type="SAM" id="Phobius"/>
    </source>
</evidence>
<dbReference type="PANTHER" id="PTHR37451">
    <property type="entry name" value="MARVEL DOMAIN"/>
    <property type="match status" value="1"/>
</dbReference>
<reference evidence="8 9" key="1">
    <citation type="journal article" date="2024" name="Commun. Biol.">
        <title>Comparative genomic analysis of thermophilic fungi reveals convergent evolutionary adaptations and gene losses.</title>
        <authorList>
            <person name="Steindorff A.S."/>
            <person name="Aguilar-Pontes M.V."/>
            <person name="Robinson A.J."/>
            <person name="Andreopoulos B."/>
            <person name="LaButti K."/>
            <person name="Kuo A."/>
            <person name="Mondo S."/>
            <person name="Riley R."/>
            <person name="Otillar R."/>
            <person name="Haridas S."/>
            <person name="Lipzen A."/>
            <person name="Grimwood J."/>
            <person name="Schmutz J."/>
            <person name="Clum A."/>
            <person name="Reid I.D."/>
            <person name="Moisan M.C."/>
            <person name="Butler G."/>
            <person name="Nguyen T.T.M."/>
            <person name="Dewar K."/>
            <person name="Conant G."/>
            <person name="Drula E."/>
            <person name="Henrissat B."/>
            <person name="Hansel C."/>
            <person name="Singer S."/>
            <person name="Hutchinson M.I."/>
            <person name="de Vries R.P."/>
            <person name="Natvig D.O."/>
            <person name="Powell A.J."/>
            <person name="Tsang A."/>
            <person name="Grigoriev I.V."/>
        </authorList>
    </citation>
    <scope>NUCLEOTIDE SEQUENCE [LARGE SCALE GENOMIC DNA]</scope>
    <source>
        <strain evidence="8 9">ATCC 24622</strain>
    </source>
</reference>
<protein>
    <recommendedName>
        <fullName evidence="7">MARVEL domain-containing protein</fullName>
    </recommendedName>
</protein>
<evidence type="ECO:0000256" key="5">
    <source>
        <dbReference type="SAM" id="MobiDB-lite"/>
    </source>
</evidence>
<evidence type="ECO:0000256" key="1">
    <source>
        <dbReference type="ARBA" id="ARBA00004141"/>
    </source>
</evidence>
<name>A0ABR3XSV0_9PEZI</name>
<feature type="region of interest" description="Disordered" evidence="5">
    <location>
        <begin position="223"/>
        <end position="286"/>
    </location>
</feature>
<evidence type="ECO:0000313" key="9">
    <source>
        <dbReference type="Proteomes" id="UP001586593"/>
    </source>
</evidence>
<feature type="compositionally biased region" description="Basic and acidic residues" evidence="5">
    <location>
        <begin position="265"/>
        <end position="274"/>
    </location>
</feature>
<evidence type="ECO:0000259" key="7">
    <source>
        <dbReference type="Pfam" id="PF01284"/>
    </source>
</evidence>
<dbReference type="Proteomes" id="UP001586593">
    <property type="component" value="Unassembled WGS sequence"/>
</dbReference>
<feature type="transmembrane region" description="Helical" evidence="6">
    <location>
        <begin position="50"/>
        <end position="69"/>
    </location>
</feature>
<dbReference type="PANTHER" id="PTHR37451:SF3">
    <property type="entry name" value="MARVEL DOMAIN-CONTAINING PROTEIN"/>
    <property type="match status" value="1"/>
</dbReference>
<feature type="transmembrane region" description="Helical" evidence="6">
    <location>
        <begin position="121"/>
        <end position="143"/>
    </location>
</feature>
<evidence type="ECO:0000313" key="8">
    <source>
        <dbReference type="EMBL" id="KAL1879068.1"/>
    </source>
</evidence>
<keyword evidence="2 6" id="KW-0812">Transmembrane</keyword>
<gene>
    <name evidence="8" type="ORF">VTK73DRAFT_7394</name>
</gene>
<dbReference type="EMBL" id="JAZHXJ010000047">
    <property type="protein sequence ID" value="KAL1879068.1"/>
    <property type="molecule type" value="Genomic_DNA"/>
</dbReference>
<dbReference type="Pfam" id="PF01284">
    <property type="entry name" value="MARVEL"/>
    <property type="match status" value="1"/>
</dbReference>
<comment type="subcellular location">
    <subcellularLocation>
        <location evidence="1">Membrane</location>
        <topology evidence="1">Multi-pass membrane protein</topology>
    </subcellularLocation>
</comment>
<evidence type="ECO:0000256" key="3">
    <source>
        <dbReference type="ARBA" id="ARBA00022989"/>
    </source>
</evidence>
<accession>A0ABR3XSV0</accession>
<organism evidence="8 9">
    <name type="scientific">Phialemonium thermophilum</name>
    <dbReference type="NCBI Taxonomy" id="223376"/>
    <lineage>
        <taxon>Eukaryota</taxon>
        <taxon>Fungi</taxon>
        <taxon>Dikarya</taxon>
        <taxon>Ascomycota</taxon>
        <taxon>Pezizomycotina</taxon>
        <taxon>Sordariomycetes</taxon>
        <taxon>Sordariomycetidae</taxon>
        <taxon>Cephalothecales</taxon>
        <taxon>Cephalothecaceae</taxon>
        <taxon>Phialemonium</taxon>
    </lineage>
</organism>
<keyword evidence="4 6" id="KW-0472">Membrane</keyword>